<evidence type="ECO:0000256" key="2">
    <source>
        <dbReference type="ARBA" id="ARBA00022630"/>
    </source>
</evidence>
<proteinExistence type="predicted"/>
<evidence type="ECO:0000313" key="7">
    <source>
        <dbReference type="Proteomes" id="UP000503096"/>
    </source>
</evidence>
<dbReference type="InterPro" id="IPR027477">
    <property type="entry name" value="Succ_DH/fumarate_Rdtase_cat_sf"/>
</dbReference>
<keyword evidence="4 6" id="KW-0560">Oxidoreductase</keyword>
<dbReference type="PANTHER" id="PTHR43400">
    <property type="entry name" value="FUMARATE REDUCTASE"/>
    <property type="match status" value="1"/>
</dbReference>
<keyword evidence="3" id="KW-0274">FAD</keyword>
<dbReference type="EMBL" id="CP053073">
    <property type="protein sequence ID" value="QJR13719.1"/>
    <property type="molecule type" value="Genomic_DNA"/>
</dbReference>
<dbReference type="SUPFAM" id="SSF56425">
    <property type="entry name" value="Succinate dehydrogenase/fumarate reductase flavoprotein, catalytic domain"/>
    <property type="match status" value="1"/>
</dbReference>
<dbReference type="InterPro" id="IPR050315">
    <property type="entry name" value="FAD-oxidoreductase_2"/>
</dbReference>
<name>A0A6M4H2E9_9PROT</name>
<accession>A0A6M4H2E9</accession>
<dbReference type="Gene3D" id="3.50.50.60">
    <property type="entry name" value="FAD/NAD(P)-binding domain"/>
    <property type="match status" value="1"/>
</dbReference>
<comment type="cofactor">
    <cofactor evidence="1">
        <name>FAD</name>
        <dbReference type="ChEBI" id="CHEBI:57692"/>
    </cofactor>
</comment>
<dbReference type="RefSeq" id="WP_171160466.1">
    <property type="nucleotide sequence ID" value="NZ_CP053073.1"/>
</dbReference>
<evidence type="ECO:0000256" key="1">
    <source>
        <dbReference type="ARBA" id="ARBA00001974"/>
    </source>
</evidence>
<keyword evidence="2" id="KW-0285">Flavoprotein</keyword>
<dbReference type="InParanoid" id="A0A6M4H2E9"/>
<dbReference type="NCBIfam" id="NF006130">
    <property type="entry name" value="PRK08274.1"/>
    <property type="match status" value="1"/>
</dbReference>
<dbReference type="InterPro" id="IPR036188">
    <property type="entry name" value="FAD/NAD-bd_sf"/>
</dbReference>
<dbReference type="Pfam" id="PF00890">
    <property type="entry name" value="FAD_binding_2"/>
    <property type="match status" value="1"/>
</dbReference>
<evidence type="ECO:0000313" key="6">
    <source>
        <dbReference type="EMBL" id="QJR13719.1"/>
    </source>
</evidence>
<dbReference type="SUPFAM" id="SSF51905">
    <property type="entry name" value="FAD/NAD(P)-binding domain"/>
    <property type="match status" value="1"/>
</dbReference>
<dbReference type="GO" id="GO:0016491">
    <property type="term" value="F:oxidoreductase activity"/>
    <property type="evidence" value="ECO:0007669"/>
    <property type="project" value="UniProtKB-KW"/>
</dbReference>
<feature type="domain" description="FAD-dependent oxidoreductase 2 FAD-binding" evidence="5">
    <location>
        <begin position="5"/>
        <end position="429"/>
    </location>
</feature>
<dbReference type="InterPro" id="IPR012831">
    <property type="entry name" value="CobZ"/>
</dbReference>
<evidence type="ECO:0000256" key="4">
    <source>
        <dbReference type="ARBA" id="ARBA00023002"/>
    </source>
</evidence>
<dbReference type="InterPro" id="IPR003953">
    <property type="entry name" value="FAD-dep_OxRdtase_2_FAD-bd"/>
</dbReference>
<gene>
    <name evidence="6" type="primary">ifcA</name>
    <name evidence="6" type="ORF">DSM104440_00509</name>
</gene>
<dbReference type="EC" id="1.3.5.4" evidence="6"/>
<evidence type="ECO:0000256" key="3">
    <source>
        <dbReference type="ARBA" id="ARBA00022827"/>
    </source>
</evidence>
<dbReference type="Proteomes" id="UP000503096">
    <property type="component" value="Chromosome"/>
</dbReference>
<sequence>MDPVDVLVVGGGNAALCAALTAREAGASVLLAECAPEPLRGGNSVHTRNLRCMHAAPEDVLTEAYLEDEYWDDLRRVTAGITDEALARLAIRESGTVRPWMARHGVRFQPSLGGTLHLSRTNAFFLGGGKALVNAYFRSAKALGIEVRYGARVTRLAIRDGHFESATIEHAGRTETVRAKCIVLASGGFESNLEWLREVWGPPADNFRVRGTAFNQGEVLKRVLESGATQVGDPSQGHMVAVDARSPKYDGGIVTRLDCVSLGLVVNREGKRFHDEGEDFWPKRYAIWGRLVAKQPGQVAYAIIDAKAIGRFMPPVFPGERAATLGELAAKLGLYPAELEATVAEFNAAVRPGTFDHAVLDDCRTEGLVPPKTHWARALDTPPYTGYPLCPGLTFTYLGVKVNDRAQVRFGDAWSPNVFAAGEIMAGNILGQGYLAGFGMTIGTVFGRIAGREAARAVAH</sequence>
<dbReference type="PANTHER" id="PTHR43400:SF7">
    <property type="entry name" value="FAD-DEPENDENT OXIDOREDUCTASE 2 FAD BINDING DOMAIN-CONTAINING PROTEIN"/>
    <property type="match status" value="1"/>
</dbReference>
<organism evidence="6 7">
    <name type="scientific">Usitatibacter palustris</name>
    <dbReference type="NCBI Taxonomy" id="2732487"/>
    <lineage>
        <taxon>Bacteria</taxon>
        <taxon>Pseudomonadati</taxon>
        <taxon>Pseudomonadota</taxon>
        <taxon>Betaproteobacteria</taxon>
        <taxon>Nitrosomonadales</taxon>
        <taxon>Usitatibacteraceae</taxon>
        <taxon>Usitatibacter</taxon>
    </lineage>
</organism>
<dbReference type="AlphaFoldDB" id="A0A6M4H2E9"/>
<dbReference type="NCBIfam" id="TIGR02485">
    <property type="entry name" value="CobZ_N-term"/>
    <property type="match status" value="1"/>
</dbReference>
<dbReference type="Gene3D" id="3.90.700.10">
    <property type="entry name" value="Succinate dehydrogenase/fumarate reductase flavoprotein, catalytic domain"/>
    <property type="match status" value="1"/>
</dbReference>
<evidence type="ECO:0000259" key="5">
    <source>
        <dbReference type="Pfam" id="PF00890"/>
    </source>
</evidence>
<reference evidence="6 7" key="1">
    <citation type="submission" date="2020-04" db="EMBL/GenBank/DDBJ databases">
        <title>Usitatibacter rugosus gen. nov., sp. nov. and Usitatibacter palustris sp. nov., novel members of Usitatibacteraceae fam. nov. within the order Nitrosomonadales isolated from soil.</title>
        <authorList>
            <person name="Huber K.J."/>
            <person name="Neumann-Schaal M."/>
            <person name="Geppert A."/>
            <person name="Luckner M."/>
            <person name="Wanner G."/>
            <person name="Overmann J."/>
        </authorList>
    </citation>
    <scope>NUCLEOTIDE SEQUENCE [LARGE SCALE GENOMIC DNA]</scope>
    <source>
        <strain evidence="6 7">Swamp67</strain>
    </source>
</reference>
<dbReference type="KEGG" id="upl:DSM104440_00509"/>
<protein>
    <submittedName>
        <fullName evidence="6">Fumarate reductase flavoprotein subunit</fullName>
        <ecNumber evidence="6">1.3.5.4</ecNumber>
    </submittedName>
</protein>
<keyword evidence="7" id="KW-1185">Reference proteome</keyword>